<organism evidence="7 8">
    <name type="scientific">Stephania japonica</name>
    <dbReference type="NCBI Taxonomy" id="461633"/>
    <lineage>
        <taxon>Eukaryota</taxon>
        <taxon>Viridiplantae</taxon>
        <taxon>Streptophyta</taxon>
        <taxon>Embryophyta</taxon>
        <taxon>Tracheophyta</taxon>
        <taxon>Spermatophyta</taxon>
        <taxon>Magnoliopsida</taxon>
        <taxon>Ranunculales</taxon>
        <taxon>Menispermaceae</taxon>
        <taxon>Menispermoideae</taxon>
        <taxon>Cissampelideae</taxon>
        <taxon>Stephania</taxon>
    </lineage>
</organism>
<protein>
    <recommendedName>
        <fullName evidence="6">BED-type domain-containing protein</fullName>
    </recommendedName>
</protein>
<keyword evidence="2 4" id="KW-0863">Zinc-finger</keyword>
<evidence type="ECO:0000256" key="4">
    <source>
        <dbReference type="PROSITE-ProRule" id="PRU00027"/>
    </source>
</evidence>
<keyword evidence="1" id="KW-0479">Metal-binding</keyword>
<dbReference type="PANTHER" id="PTHR32166">
    <property type="entry name" value="OSJNBA0013A04.12 PROTEIN"/>
    <property type="match status" value="1"/>
</dbReference>
<proteinExistence type="predicted"/>
<keyword evidence="3" id="KW-0862">Zinc</keyword>
<dbReference type="InterPro" id="IPR012337">
    <property type="entry name" value="RNaseH-like_sf"/>
</dbReference>
<dbReference type="GO" id="GO:0008270">
    <property type="term" value="F:zinc ion binding"/>
    <property type="evidence" value="ECO:0007669"/>
    <property type="project" value="UniProtKB-KW"/>
</dbReference>
<gene>
    <name evidence="7" type="ORF">Sjap_006303</name>
</gene>
<name>A0AAP0K865_9MAGN</name>
<evidence type="ECO:0000256" key="3">
    <source>
        <dbReference type="ARBA" id="ARBA00022833"/>
    </source>
</evidence>
<evidence type="ECO:0000256" key="2">
    <source>
        <dbReference type="ARBA" id="ARBA00022771"/>
    </source>
</evidence>
<evidence type="ECO:0000313" key="8">
    <source>
        <dbReference type="Proteomes" id="UP001417504"/>
    </source>
</evidence>
<feature type="domain" description="BED-type" evidence="6">
    <location>
        <begin position="7"/>
        <end position="64"/>
    </location>
</feature>
<evidence type="ECO:0000256" key="5">
    <source>
        <dbReference type="SAM" id="MobiDB-lite"/>
    </source>
</evidence>
<evidence type="ECO:0000313" key="7">
    <source>
        <dbReference type="EMBL" id="KAK9146400.1"/>
    </source>
</evidence>
<dbReference type="InterPro" id="IPR007021">
    <property type="entry name" value="DUF659"/>
</dbReference>
<reference evidence="7 8" key="1">
    <citation type="submission" date="2024-01" db="EMBL/GenBank/DDBJ databases">
        <title>Genome assemblies of Stephania.</title>
        <authorList>
            <person name="Yang L."/>
        </authorList>
    </citation>
    <scope>NUCLEOTIDE SEQUENCE [LARGE SCALE GENOMIC DNA]</scope>
    <source>
        <strain evidence="7">QJT</strain>
        <tissue evidence="7">Leaf</tissue>
    </source>
</reference>
<sequence>MGRYKVRKDDITWDHCTMVEPPNKSYLKCNYCGEKFQGGVYRMKHHLARTRNDAKLCSKVPDNVNALFDKMLKDKENEKAKQNDEIFDLGGNDEDNFIDVNAPRPPKRDHMGGGSVGNRGRNRRNIDKIFSKKANQTTLNEHWKEEREKAIRKIARFFYCNNIAFNVAKDFFFKDMVQCLTKFGLRFKPPSYHELRVPLLKKEVAYVNDIMQDFRDEWKKTGCTIMSDGWTDIAGRTLLNFLVNSPKGTVFLKSVDATEVVKNAELLFTLLDEVVEEVGEENVIQVITDGARNYVNAGKRLMEKRKHIF</sequence>
<accession>A0AAP0K865</accession>
<feature type="region of interest" description="Disordered" evidence="5">
    <location>
        <begin position="98"/>
        <end position="118"/>
    </location>
</feature>
<dbReference type="AlphaFoldDB" id="A0AAP0K865"/>
<evidence type="ECO:0000259" key="6">
    <source>
        <dbReference type="PROSITE" id="PS50808"/>
    </source>
</evidence>
<evidence type="ECO:0000256" key="1">
    <source>
        <dbReference type="ARBA" id="ARBA00022723"/>
    </source>
</evidence>
<dbReference type="PROSITE" id="PS50808">
    <property type="entry name" value="ZF_BED"/>
    <property type="match status" value="1"/>
</dbReference>
<dbReference type="SUPFAM" id="SSF53098">
    <property type="entry name" value="Ribonuclease H-like"/>
    <property type="match status" value="1"/>
</dbReference>
<dbReference type="EMBL" id="JBBNAE010000002">
    <property type="protein sequence ID" value="KAK9146400.1"/>
    <property type="molecule type" value="Genomic_DNA"/>
</dbReference>
<dbReference type="PANTHER" id="PTHR32166:SF74">
    <property type="entry name" value="OS05G0256350 PROTEIN"/>
    <property type="match status" value="1"/>
</dbReference>
<dbReference type="GO" id="GO:0003677">
    <property type="term" value="F:DNA binding"/>
    <property type="evidence" value="ECO:0007669"/>
    <property type="project" value="InterPro"/>
</dbReference>
<dbReference type="Proteomes" id="UP001417504">
    <property type="component" value="Unassembled WGS sequence"/>
</dbReference>
<comment type="caution">
    <text evidence="7">The sequence shown here is derived from an EMBL/GenBank/DDBJ whole genome shotgun (WGS) entry which is preliminary data.</text>
</comment>
<keyword evidence="8" id="KW-1185">Reference proteome</keyword>
<dbReference type="InterPro" id="IPR003656">
    <property type="entry name" value="Znf_BED"/>
</dbReference>
<dbReference type="Pfam" id="PF04937">
    <property type="entry name" value="DUF659"/>
    <property type="match status" value="1"/>
</dbReference>